<dbReference type="OrthoDB" id="6852572at2759"/>
<dbReference type="AlphaFoldDB" id="A0A8B8IJ11"/>
<sequence>MFLSVSIAFFCFASGVLTNSLITPCKVNDLVCVDKSIKGAIPKILVGIPELGVESSDPIFVDQIDGNLSIIKYKFFNTTITGFKNCEISNFKLNEDITAIKYDLNCPKISLIGKYEVSGRLIVLPVEGSGDFQLITGKYSIHVDSELKKGTGSDGKTHISIKNFKLKSKALSPIKFDFKNLFNGQKDLSDAVHKFANENWFEVSELVQEPTWNACIKKVTTNVNKYLKNVALEDIVLQ</sequence>
<reference evidence="3" key="1">
    <citation type="submission" date="2025-08" db="UniProtKB">
        <authorList>
            <consortium name="RefSeq"/>
        </authorList>
    </citation>
    <scope>IDENTIFICATION</scope>
    <source>
        <tissue evidence="3">Whole body</tissue>
    </source>
</reference>
<dbReference type="GO" id="GO:0007623">
    <property type="term" value="P:circadian rhythm"/>
    <property type="evidence" value="ECO:0007669"/>
    <property type="project" value="UniProtKB-ARBA"/>
</dbReference>
<feature type="chain" id="PRO_5046569348" evidence="1">
    <location>
        <begin position="19"/>
        <end position="238"/>
    </location>
</feature>
<organism evidence="2 3">
    <name type="scientific">Vanessa tameamea</name>
    <name type="common">Kamehameha butterfly</name>
    <dbReference type="NCBI Taxonomy" id="334116"/>
    <lineage>
        <taxon>Eukaryota</taxon>
        <taxon>Metazoa</taxon>
        <taxon>Ecdysozoa</taxon>
        <taxon>Arthropoda</taxon>
        <taxon>Hexapoda</taxon>
        <taxon>Insecta</taxon>
        <taxon>Pterygota</taxon>
        <taxon>Neoptera</taxon>
        <taxon>Endopterygota</taxon>
        <taxon>Lepidoptera</taxon>
        <taxon>Glossata</taxon>
        <taxon>Ditrysia</taxon>
        <taxon>Papilionoidea</taxon>
        <taxon>Nymphalidae</taxon>
        <taxon>Nymphalinae</taxon>
        <taxon>Vanessa</taxon>
    </lineage>
</organism>
<evidence type="ECO:0000313" key="2">
    <source>
        <dbReference type="Proteomes" id="UP001652626"/>
    </source>
</evidence>
<dbReference type="Pfam" id="PF06585">
    <property type="entry name" value="JHBP"/>
    <property type="match status" value="1"/>
</dbReference>
<protein>
    <submittedName>
        <fullName evidence="3">Circadian clock-controlled protein daywake-like isoform X1</fullName>
    </submittedName>
</protein>
<dbReference type="InterPro" id="IPR038606">
    <property type="entry name" value="To_sf"/>
</dbReference>
<dbReference type="GeneID" id="113400896"/>
<accession>A0A8B8IJ11</accession>
<evidence type="ECO:0000256" key="1">
    <source>
        <dbReference type="SAM" id="SignalP"/>
    </source>
</evidence>
<dbReference type="PANTHER" id="PTHR11008">
    <property type="entry name" value="PROTEIN TAKEOUT-LIKE PROTEIN"/>
    <property type="match status" value="1"/>
</dbReference>
<keyword evidence="1" id="KW-0732">Signal</keyword>
<dbReference type="GO" id="GO:0005615">
    <property type="term" value="C:extracellular space"/>
    <property type="evidence" value="ECO:0007669"/>
    <property type="project" value="TreeGrafter"/>
</dbReference>
<keyword evidence="2" id="KW-1185">Reference proteome</keyword>
<dbReference type="SMART" id="SM00700">
    <property type="entry name" value="JHBP"/>
    <property type="match status" value="1"/>
</dbReference>
<gene>
    <name evidence="3" type="primary">LOC113400896</name>
</gene>
<name>A0A8B8IJ11_VANTA</name>
<dbReference type="InterPro" id="IPR010562">
    <property type="entry name" value="Haemolymph_juvenile_hormone-bd"/>
</dbReference>
<feature type="signal peptide" evidence="1">
    <location>
        <begin position="1"/>
        <end position="18"/>
    </location>
</feature>
<evidence type="ECO:0000313" key="3">
    <source>
        <dbReference type="RefSeq" id="XP_026496357.2"/>
    </source>
</evidence>
<dbReference type="OMA" id="QDPTWYA"/>
<dbReference type="Gene3D" id="3.15.10.30">
    <property type="entry name" value="Haemolymph juvenile hormone binding protein"/>
    <property type="match status" value="1"/>
</dbReference>
<dbReference type="RefSeq" id="XP_026496357.2">
    <property type="nucleotide sequence ID" value="XM_026640572.2"/>
</dbReference>
<proteinExistence type="predicted"/>
<dbReference type="Proteomes" id="UP001652626">
    <property type="component" value="Chromosome 11"/>
</dbReference>
<dbReference type="PANTHER" id="PTHR11008:SF32">
    <property type="entry name" value="CIRCADIAN CLOCK-CONTROLLED PROTEIN DAYWAKE-RELATED"/>
    <property type="match status" value="1"/>
</dbReference>